<dbReference type="Proteomes" id="UP000324222">
    <property type="component" value="Unassembled WGS sequence"/>
</dbReference>
<protein>
    <submittedName>
        <fullName evidence="2">Uncharacterized protein</fullName>
    </submittedName>
</protein>
<accession>A0A5B7EV12</accession>
<evidence type="ECO:0000313" key="3">
    <source>
        <dbReference type="Proteomes" id="UP000324222"/>
    </source>
</evidence>
<organism evidence="2 3">
    <name type="scientific">Portunus trituberculatus</name>
    <name type="common">Swimming crab</name>
    <name type="synonym">Neptunus trituberculatus</name>
    <dbReference type="NCBI Taxonomy" id="210409"/>
    <lineage>
        <taxon>Eukaryota</taxon>
        <taxon>Metazoa</taxon>
        <taxon>Ecdysozoa</taxon>
        <taxon>Arthropoda</taxon>
        <taxon>Crustacea</taxon>
        <taxon>Multicrustacea</taxon>
        <taxon>Malacostraca</taxon>
        <taxon>Eumalacostraca</taxon>
        <taxon>Eucarida</taxon>
        <taxon>Decapoda</taxon>
        <taxon>Pleocyemata</taxon>
        <taxon>Brachyura</taxon>
        <taxon>Eubrachyura</taxon>
        <taxon>Portunoidea</taxon>
        <taxon>Portunidae</taxon>
        <taxon>Portuninae</taxon>
        <taxon>Portunus</taxon>
    </lineage>
</organism>
<dbReference type="OrthoDB" id="3026777at2759"/>
<dbReference type="EMBL" id="VSRR010003620">
    <property type="protein sequence ID" value="MPC36849.1"/>
    <property type="molecule type" value="Genomic_DNA"/>
</dbReference>
<feature type="region of interest" description="Disordered" evidence="1">
    <location>
        <begin position="233"/>
        <end position="261"/>
    </location>
</feature>
<evidence type="ECO:0000313" key="2">
    <source>
        <dbReference type="EMBL" id="MPC36849.1"/>
    </source>
</evidence>
<dbReference type="AlphaFoldDB" id="A0A5B7EV12"/>
<name>A0A5B7EV12_PORTR</name>
<evidence type="ECO:0000256" key="1">
    <source>
        <dbReference type="SAM" id="MobiDB-lite"/>
    </source>
</evidence>
<feature type="compositionally biased region" description="Polar residues" evidence="1">
    <location>
        <begin position="250"/>
        <end position="261"/>
    </location>
</feature>
<sequence>MASISGFLSPGLHSPRLGWCPANDVSDPDAPAAPLTPGDTLGRGFDVKVVDRRNGDMLQMYSGGHLEPSMRPKRLSETLLPNLGLVARVLQLFACHNFIIVFNTTRSYSIEDLTTVEGCDAVKPTSLRFFSERLNNHIRPRSNTFADQDSADAQRTNIVLSGVNFHLGTPSATKKILKPSKSQTLSVLSTVSEMSAVERQRIQDEITNPQKYSTKLPSSFKREEAAGIDNAAYVTSEDDTSVSPSEAVAAQSSSTAEAGTP</sequence>
<gene>
    <name evidence="2" type="ORF">E2C01_030316</name>
</gene>
<reference evidence="2 3" key="1">
    <citation type="submission" date="2019-05" db="EMBL/GenBank/DDBJ databases">
        <title>Another draft genome of Portunus trituberculatus and its Hox gene families provides insights of decapod evolution.</title>
        <authorList>
            <person name="Jeong J.-H."/>
            <person name="Song I."/>
            <person name="Kim S."/>
            <person name="Choi T."/>
            <person name="Kim D."/>
            <person name="Ryu S."/>
            <person name="Kim W."/>
        </authorList>
    </citation>
    <scope>NUCLEOTIDE SEQUENCE [LARGE SCALE GENOMIC DNA]</scope>
    <source>
        <tissue evidence="2">Muscle</tissue>
    </source>
</reference>
<comment type="caution">
    <text evidence="2">The sequence shown here is derived from an EMBL/GenBank/DDBJ whole genome shotgun (WGS) entry which is preliminary data.</text>
</comment>
<keyword evidence="3" id="KW-1185">Reference proteome</keyword>
<proteinExistence type="predicted"/>